<dbReference type="OrthoDB" id="3227556at2759"/>
<dbReference type="AlphaFoldDB" id="A0A4Y9XJT4"/>
<keyword evidence="2" id="KW-1185">Reference proteome</keyword>
<evidence type="ECO:0000313" key="2">
    <source>
        <dbReference type="Proteomes" id="UP000298327"/>
    </source>
</evidence>
<organism evidence="1 2">
    <name type="scientific">Dentipellis fragilis</name>
    <dbReference type="NCBI Taxonomy" id="205917"/>
    <lineage>
        <taxon>Eukaryota</taxon>
        <taxon>Fungi</taxon>
        <taxon>Dikarya</taxon>
        <taxon>Basidiomycota</taxon>
        <taxon>Agaricomycotina</taxon>
        <taxon>Agaricomycetes</taxon>
        <taxon>Russulales</taxon>
        <taxon>Hericiaceae</taxon>
        <taxon>Dentipellis</taxon>
    </lineage>
</organism>
<sequence length="109" mass="11745">MSSKAQAKGKANPLALEDTLRDLALLRASDLDLSSVLTPAEPSAAHATVDATLERSREFVRLARSAIRLRDRGDVEMQGDRVEELRNKLTEVVTGLDSNSGAEVTAATR</sequence>
<dbReference type="Proteomes" id="UP000298327">
    <property type="component" value="Unassembled WGS sequence"/>
</dbReference>
<protein>
    <submittedName>
        <fullName evidence="1">Uncharacterized protein</fullName>
    </submittedName>
</protein>
<name>A0A4Y9XJT4_9AGAM</name>
<proteinExistence type="predicted"/>
<accession>A0A4Y9XJT4</accession>
<evidence type="ECO:0000313" key="1">
    <source>
        <dbReference type="EMBL" id="TFY50205.1"/>
    </source>
</evidence>
<reference evidence="1 2" key="1">
    <citation type="submission" date="2019-02" db="EMBL/GenBank/DDBJ databases">
        <title>Genome sequencing of the rare red list fungi Dentipellis fragilis.</title>
        <authorList>
            <person name="Buettner E."/>
            <person name="Kellner H."/>
        </authorList>
    </citation>
    <scope>NUCLEOTIDE SEQUENCE [LARGE SCALE GENOMIC DNA]</scope>
    <source>
        <strain evidence="1 2">DSM 105465</strain>
    </source>
</reference>
<gene>
    <name evidence="1" type="ORF">EVG20_g11658</name>
</gene>
<dbReference type="EMBL" id="SEOQ01001947">
    <property type="protein sequence ID" value="TFY50205.1"/>
    <property type="molecule type" value="Genomic_DNA"/>
</dbReference>
<comment type="caution">
    <text evidence="1">The sequence shown here is derived from an EMBL/GenBank/DDBJ whole genome shotgun (WGS) entry which is preliminary data.</text>
</comment>